<keyword evidence="2" id="KW-1185">Reference proteome</keyword>
<dbReference type="EMBL" id="ML211302">
    <property type="protein sequence ID" value="TFK84650.1"/>
    <property type="molecule type" value="Genomic_DNA"/>
</dbReference>
<sequence length="117" mass="12930">MPSHRVATGGTKEPLFKLLLCPSVCYLMGLSVRAAEREPWLARVYKGRGSVDASFLQTTTPDCTSRYATPPSLVVVASFGSLTVVHCWLLAPRCFSCLRRRRSVVRRSAWSAGMHCV</sequence>
<proteinExistence type="predicted"/>
<reference evidence="1 2" key="1">
    <citation type="journal article" date="2019" name="Nat. Ecol. Evol.">
        <title>Megaphylogeny resolves global patterns of mushroom evolution.</title>
        <authorList>
            <person name="Varga T."/>
            <person name="Krizsan K."/>
            <person name="Foldi C."/>
            <person name="Dima B."/>
            <person name="Sanchez-Garcia M."/>
            <person name="Sanchez-Ramirez S."/>
            <person name="Szollosi G.J."/>
            <person name="Szarkandi J.G."/>
            <person name="Papp V."/>
            <person name="Albert L."/>
            <person name="Andreopoulos W."/>
            <person name="Angelini C."/>
            <person name="Antonin V."/>
            <person name="Barry K.W."/>
            <person name="Bougher N.L."/>
            <person name="Buchanan P."/>
            <person name="Buyck B."/>
            <person name="Bense V."/>
            <person name="Catcheside P."/>
            <person name="Chovatia M."/>
            <person name="Cooper J."/>
            <person name="Damon W."/>
            <person name="Desjardin D."/>
            <person name="Finy P."/>
            <person name="Geml J."/>
            <person name="Haridas S."/>
            <person name="Hughes K."/>
            <person name="Justo A."/>
            <person name="Karasinski D."/>
            <person name="Kautmanova I."/>
            <person name="Kiss B."/>
            <person name="Kocsube S."/>
            <person name="Kotiranta H."/>
            <person name="LaButti K.M."/>
            <person name="Lechner B.E."/>
            <person name="Liimatainen K."/>
            <person name="Lipzen A."/>
            <person name="Lukacs Z."/>
            <person name="Mihaltcheva S."/>
            <person name="Morgado L.N."/>
            <person name="Niskanen T."/>
            <person name="Noordeloos M.E."/>
            <person name="Ohm R.A."/>
            <person name="Ortiz-Santana B."/>
            <person name="Ovrebo C."/>
            <person name="Racz N."/>
            <person name="Riley R."/>
            <person name="Savchenko A."/>
            <person name="Shiryaev A."/>
            <person name="Soop K."/>
            <person name="Spirin V."/>
            <person name="Szebenyi C."/>
            <person name="Tomsovsky M."/>
            <person name="Tulloss R.E."/>
            <person name="Uehling J."/>
            <person name="Grigoriev I.V."/>
            <person name="Vagvolgyi C."/>
            <person name="Papp T."/>
            <person name="Martin F.M."/>
            <person name="Miettinen O."/>
            <person name="Hibbett D.S."/>
            <person name="Nagy L.G."/>
        </authorList>
    </citation>
    <scope>NUCLEOTIDE SEQUENCE [LARGE SCALE GENOMIC DNA]</scope>
    <source>
        <strain evidence="1 2">HHB13444</strain>
    </source>
</reference>
<protein>
    <submittedName>
        <fullName evidence="1">Uncharacterized protein</fullName>
    </submittedName>
</protein>
<dbReference type="InParanoid" id="A0A5C3P8T4"/>
<accession>A0A5C3P8T4</accession>
<dbReference type="Proteomes" id="UP000308197">
    <property type="component" value="Unassembled WGS sequence"/>
</dbReference>
<evidence type="ECO:0000313" key="2">
    <source>
        <dbReference type="Proteomes" id="UP000308197"/>
    </source>
</evidence>
<organism evidence="1 2">
    <name type="scientific">Polyporus arcularius HHB13444</name>
    <dbReference type="NCBI Taxonomy" id="1314778"/>
    <lineage>
        <taxon>Eukaryota</taxon>
        <taxon>Fungi</taxon>
        <taxon>Dikarya</taxon>
        <taxon>Basidiomycota</taxon>
        <taxon>Agaricomycotina</taxon>
        <taxon>Agaricomycetes</taxon>
        <taxon>Polyporales</taxon>
        <taxon>Polyporaceae</taxon>
        <taxon>Polyporus</taxon>
    </lineage>
</organism>
<evidence type="ECO:0000313" key="1">
    <source>
        <dbReference type="EMBL" id="TFK84650.1"/>
    </source>
</evidence>
<name>A0A5C3P8T4_9APHY</name>
<dbReference type="AlphaFoldDB" id="A0A5C3P8T4"/>
<gene>
    <name evidence="1" type="ORF">K466DRAFT_218754</name>
</gene>